<dbReference type="AlphaFoldDB" id="A0A1G6Y389"/>
<proteinExistence type="predicted"/>
<dbReference type="STRING" id="637679.GCA_001550055_01150"/>
<protein>
    <submittedName>
        <fullName evidence="1">Uncharacterized protein</fullName>
    </submittedName>
</protein>
<dbReference type="RefSeq" id="WP_068302135.1">
    <property type="nucleotide sequence ID" value="NZ_FNAK01000003.1"/>
</dbReference>
<organism evidence="1 2">
    <name type="scientific">Kordiimonas lacus</name>
    <dbReference type="NCBI Taxonomy" id="637679"/>
    <lineage>
        <taxon>Bacteria</taxon>
        <taxon>Pseudomonadati</taxon>
        <taxon>Pseudomonadota</taxon>
        <taxon>Alphaproteobacteria</taxon>
        <taxon>Kordiimonadales</taxon>
        <taxon>Kordiimonadaceae</taxon>
        <taxon>Kordiimonas</taxon>
    </lineage>
</organism>
<evidence type="ECO:0000313" key="2">
    <source>
        <dbReference type="Proteomes" id="UP000183685"/>
    </source>
</evidence>
<dbReference type="OrthoDB" id="4471257at2"/>
<evidence type="ECO:0000313" key="1">
    <source>
        <dbReference type="EMBL" id="SDD84858.1"/>
    </source>
</evidence>
<dbReference type="EMBL" id="FNAK01000003">
    <property type="protein sequence ID" value="SDD84858.1"/>
    <property type="molecule type" value="Genomic_DNA"/>
</dbReference>
<name>A0A1G6Y389_9PROT</name>
<sequence>MAAPVFHLLLCRKGDKLPPYVIQLAKGYNAKLYIANNEKHVRQMLREHPISMVLIGSGLSAEMRGAMVQAIASIRSDLSIHINGDVTGGLSFPQFMEKTLSAYLPKH</sequence>
<accession>A0A1G6Y389</accession>
<keyword evidence="2" id="KW-1185">Reference proteome</keyword>
<reference evidence="1 2" key="1">
    <citation type="submission" date="2016-10" db="EMBL/GenBank/DDBJ databases">
        <authorList>
            <person name="de Groot N.N."/>
        </authorList>
    </citation>
    <scope>NUCLEOTIDE SEQUENCE [LARGE SCALE GENOMIC DNA]</scope>
    <source>
        <strain evidence="1 2">CGMCC 1.9109</strain>
    </source>
</reference>
<gene>
    <name evidence="1" type="ORF">SAMN04488071_1469</name>
</gene>
<dbReference type="Proteomes" id="UP000183685">
    <property type="component" value="Unassembled WGS sequence"/>
</dbReference>